<evidence type="ECO:0000256" key="3">
    <source>
        <dbReference type="ARBA" id="ARBA00035646"/>
    </source>
</evidence>
<evidence type="ECO:0000256" key="1">
    <source>
        <dbReference type="ARBA" id="ARBA00022987"/>
    </source>
</evidence>
<sequence length="93" mass="10059">MTRTRPPALTPERAASRHPAAPRNPYADREIALIDLIDRVLAGGVVISGDIVLSIAGVDLVHISLRTLISSVASLLDARATPDDRESPRQERQ</sequence>
<dbReference type="KEGG" id="nhu:H0264_18335"/>
<dbReference type="RefSeq" id="WP_181585089.1">
    <property type="nucleotide sequence ID" value="NZ_CP059399.1"/>
</dbReference>
<comment type="subcellular location">
    <subcellularLocation>
        <location evidence="2">Gas vesicle</location>
    </subcellularLocation>
</comment>
<keyword evidence="1" id="KW-0304">Gas vesicle</keyword>
<evidence type="ECO:0000256" key="4">
    <source>
        <dbReference type="SAM" id="MobiDB-lite"/>
    </source>
</evidence>
<dbReference type="EMBL" id="CP059399">
    <property type="protein sequence ID" value="QLY33924.1"/>
    <property type="molecule type" value="Genomic_DNA"/>
</dbReference>
<evidence type="ECO:0000256" key="2">
    <source>
        <dbReference type="ARBA" id="ARBA00035108"/>
    </source>
</evidence>
<name>A0A7D6Z7X3_9NOCA</name>
<reference evidence="5 6" key="1">
    <citation type="submission" date="2020-07" db="EMBL/GenBank/DDBJ databases">
        <authorList>
            <person name="Zhuang K."/>
            <person name="Ran Y."/>
        </authorList>
    </citation>
    <scope>NUCLEOTIDE SEQUENCE [LARGE SCALE GENOMIC DNA]</scope>
    <source>
        <strain evidence="5 6">WCH-YHL-001</strain>
    </source>
</reference>
<dbReference type="GO" id="GO:0005198">
    <property type="term" value="F:structural molecule activity"/>
    <property type="evidence" value="ECO:0007669"/>
    <property type="project" value="InterPro"/>
</dbReference>
<keyword evidence="6" id="KW-1185">Reference proteome</keyword>
<dbReference type="PANTHER" id="PTHR35344:SF4">
    <property type="entry name" value="GAS VESICLE PROTEIN A1"/>
    <property type="match status" value="1"/>
</dbReference>
<gene>
    <name evidence="5" type="ORF">H0264_18335</name>
</gene>
<dbReference type="Proteomes" id="UP000515512">
    <property type="component" value="Chromosome"/>
</dbReference>
<dbReference type="InterPro" id="IPR000638">
    <property type="entry name" value="Gas-vesicle_GvpA-like"/>
</dbReference>
<organism evidence="5 6">
    <name type="scientific">Nocardia huaxiensis</name>
    <dbReference type="NCBI Taxonomy" id="2755382"/>
    <lineage>
        <taxon>Bacteria</taxon>
        <taxon>Bacillati</taxon>
        <taxon>Actinomycetota</taxon>
        <taxon>Actinomycetes</taxon>
        <taxon>Mycobacteriales</taxon>
        <taxon>Nocardiaceae</taxon>
        <taxon>Nocardia</taxon>
    </lineage>
</organism>
<dbReference type="GO" id="GO:0012506">
    <property type="term" value="C:vesicle membrane"/>
    <property type="evidence" value="ECO:0007669"/>
    <property type="project" value="InterPro"/>
</dbReference>
<proteinExistence type="inferred from homology"/>
<comment type="similarity">
    <text evidence="3">Belongs to the gas vesicle GvpA family.</text>
</comment>
<dbReference type="InterPro" id="IPR050530">
    <property type="entry name" value="GvpA"/>
</dbReference>
<feature type="region of interest" description="Disordered" evidence="4">
    <location>
        <begin position="1"/>
        <end position="23"/>
    </location>
</feature>
<protein>
    <submittedName>
        <fullName evidence="5">Gas vesicle protein</fullName>
    </submittedName>
</protein>
<dbReference type="AlphaFoldDB" id="A0A7D6Z7X3"/>
<accession>A0A7D6Z7X3</accession>
<dbReference type="PANTHER" id="PTHR35344">
    <property type="entry name" value="GAS VESICLE STRUCTURAL PROTEIN 2-RELATED"/>
    <property type="match status" value="1"/>
</dbReference>
<dbReference type="Pfam" id="PF00741">
    <property type="entry name" value="Gas_vesicle"/>
    <property type="match status" value="1"/>
</dbReference>
<dbReference type="GO" id="GO:0031411">
    <property type="term" value="C:gas vesicle"/>
    <property type="evidence" value="ECO:0007669"/>
    <property type="project" value="UniProtKB-SubCell"/>
</dbReference>
<evidence type="ECO:0000313" key="6">
    <source>
        <dbReference type="Proteomes" id="UP000515512"/>
    </source>
</evidence>
<evidence type="ECO:0000313" key="5">
    <source>
        <dbReference type="EMBL" id="QLY33924.1"/>
    </source>
</evidence>